<evidence type="ECO:0000313" key="1">
    <source>
        <dbReference type="EMBL" id="SUX10671.1"/>
    </source>
</evidence>
<sequence>MKLTKLSLAVMIALGAFSVSASAIPLEDAIKDVDVSGYLRYRYTHDDEEHSEDQSTGTHEYKAIVNFKAALDDNFFAVVGLQYLSKDGSGDQHDQNNWNAQSDDNGNNEFRVRQALLGYTIGNTTIMAGRQEVGAFFTDDMIGDGIKILNQDIEGLTLAAIAFDNLDNDDDIGTLDYKTNEHNLYGVAAIGSYDPVAFQLWYASLIDVADLFAAELALNFDLDPVTLGIKAQYAFSSVDGDLENLTNGAADDGQFYAGELTVEVAGFDASAGYIYYEADSKDKVGVISYEDQGSFISPGEELLDYTLISGENQFWFVTAGYTFFDKFRIGGEYIDGENETNVGDQDQTEWVARADYKYSKNLKFKTWYSQVNYDGRGVDYDDNRFRFEAKYSF</sequence>
<dbReference type="InterPro" id="IPR023614">
    <property type="entry name" value="Porin_dom_sf"/>
</dbReference>
<accession>A0A381DJK0</accession>
<dbReference type="RefSeq" id="WP_115616032.1">
    <property type="nucleotide sequence ID" value="NZ_UFVD01000001.1"/>
</dbReference>
<dbReference type="EMBL" id="UFVD01000001">
    <property type="protein sequence ID" value="SUX10671.1"/>
    <property type="molecule type" value="Genomic_DNA"/>
</dbReference>
<dbReference type="InterPro" id="IPR008439">
    <property type="entry name" value="Campylo_MOMP"/>
</dbReference>
<dbReference type="SUPFAM" id="SSF56935">
    <property type="entry name" value="Porins"/>
    <property type="match status" value="1"/>
</dbReference>
<protein>
    <submittedName>
        <fullName evidence="1">Major outer membrane protein</fullName>
    </submittedName>
</protein>
<name>A0A381DJK0_9BACT</name>
<dbReference type="AlphaFoldDB" id="A0A381DJK0"/>
<organism evidence="1 2">
    <name type="scientific">Campylobacter sputorum subsp. sputorum</name>
    <dbReference type="NCBI Taxonomy" id="32024"/>
    <lineage>
        <taxon>Bacteria</taxon>
        <taxon>Pseudomonadati</taxon>
        <taxon>Campylobacterota</taxon>
        <taxon>Epsilonproteobacteria</taxon>
        <taxon>Campylobacterales</taxon>
        <taxon>Campylobacteraceae</taxon>
        <taxon>Campylobacter</taxon>
    </lineage>
</organism>
<evidence type="ECO:0000313" key="2">
    <source>
        <dbReference type="Proteomes" id="UP000254920"/>
    </source>
</evidence>
<reference evidence="1 2" key="1">
    <citation type="submission" date="2018-06" db="EMBL/GenBank/DDBJ databases">
        <authorList>
            <consortium name="Pathogen Informatics"/>
            <person name="Doyle S."/>
        </authorList>
    </citation>
    <scope>NUCLEOTIDE SEQUENCE [LARGE SCALE GENOMIC DNA]</scope>
    <source>
        <strain evidence="1 2">NCTC12475</strain>
    </source>
</reference>
<dbReference type="Gene3D" id="2.40.160.10">
    <property type="entry name" value="Porin"/>
    <property type="match status" value="1"/>
</dbReference>
<proteinExistence type="predicted"/>
<dbReference type="OrthoDB" id="5365239at2"/>
<dbReference type="Proteomes" id="UP000254920">
    <property type="component" value="Unassembled WGS sequence"/>
</dbReference>
<keyword evidence="2" id="KW-1185">Reference proteome</keyword>
<gene>
    <name evidence="1" type="primary">porA</name>
    <name evidence="1" type="ORF">NCTC12475_00873</name>
</gene>
<dbReference type="Pfam" id="PF05538">
    <property type="entry name" value="Campylo_MOMP"/>
    <property type="match status" value="1"/>
</dbReference>